<protein>
    <submittedName>
        <fullName evidence="1">Uncharacterized protein</fullName>
    </submittedName>
</protein>
<comment type="caution">
    <text evidence="1">The sequence shown here is derived from an EMBL/GenBank/DDBJ whole genome shotgun (WGS) entry which is preliminary data.</text>
</comment>
<accession>A0A316HM06</accession>
<dbReference type="EMBL" id="QGHB01000014">
    <property type="protein sequence ID" value="PWK82240.1"/>
    <property type="molecule type" value="Genomic_DNA"/>
</dbReference>
<gene>
    <name evidence="1" type="ORF">C8D88_114108</name>
</gene>
<evidence type="ECO:0000313" key="1">
    <source>
        <dbReference type="EMBL" id="PWK82240.1"/>
    </source>
</evidence>
<dbReference type="AlphaFoldDB" id="A0A316HM06"/>
<reference evidence="1 2" key="1">
    <citation type="submission" date="2018-05" db="EMBL/GenBank/DDBJ databases">
        <title>Genomic Encyclopedia of Type Strains, Phase IV (KMG-IV): sequencing the most valuable type-strain genomes for metagenomic binning, comparative biology and taxonomic classification.</title>
        <authorList>
            <person name="Goeker M."/>
        </authorList>
    </citation>
    <scope>NUCLEOTIDE SEQUENCE [LARGE SCALE GENOMIC DNA]</scope>
    <source>
        <strain evidence="1 2">DSM 45480</strain>
    </source>
</reference>
<proteinExistence type="predicted"/>
<organism evidence="1 2">
    <name type="scientific">Lentzea atacamensis</name>
    <dbReference type="NCBI Taxonomy" id="531938"/>
    <lineage>
        <taxon>Bacteria</taxon>
        <taxon>Bacillati</taxon>
        <taxon>Actinomycetota</taxon>
        <taxon>Actinomycetes</taxon>
        <taxon>Pseudonocardiales</taxon>
        <taxon>Pseudonocardiaceae</taxon>
        <taxon>Lentzea</taxon>
    </lineage>
</organism>
<sequence>MIYIAFDSVDGEARVVDDEELDSFAWVKHSELTTYVPYPFFGPVQEHLNKVLSN</sequence>
<dbReference type="Proteomes" id="UP000246005">
    <property type="component" value="Unassembled WGS sequence"/>
</dbReference>
<evidence type="ECO:0000313" key="2">
    <source>
        <dbReference type="Proteomes" id="UP000246005"/>
    </source>
</evidence>
<name>A0A316HM06_9PSEU</name>